<keyword evidence="6 9" id="KW-1133">Transmembrane helix</keyword>
<evidence type="ECO:0000313" key="12">
    <source>
        <dbReference type="Proteomes" id="UP001595997"/>
    </source>
</evidence>
<evidence type="ECO:0000256" key="3">
    <source>
        <dbReference type="ARBA" id="ARBA00022676"/>
    </source>
</evidence>
<evidence type="ECO:0000256" key="5">
    <source>
        <dbReference type="ARBA" id="ARBA00022692"/>
    </source>
</evidence>
<comment type="caution">
    <text evidence="11">The sequence shown here is derived from an EMBL/GenBank/DDBJ whole genome shotgun (WGS) entry which is preliminary data.</text>
</comment>
<organism evidence="11 12">
    <name type="scientific">Streptomyces ovatisporus</name>
    <dbReference type="NCBI Taxonomy" id="1128682"/>
    <lineage>
        <taxon>Bacteria</taxon>
        <taxon>Bacillati</taxon>
        <taxon>Actinomycetota</taxon>
        <taxon>Actinomycetes</taxon>
        <taxon>Kitasatosporales</taxon>
        <taxon>Streptomycetaceae</taxon>
        <taxon>Streptomyces</taxon>
    </lineage>
</organism>
<feature type="compositionally biased region" description="Basic and acidic residues" evidence="8">
    <location>
        <begin position="630"/>
        <end position="643"/>
    </location>
</feature>
<evidence type="ECO:0000256" key="6">
    <source>
        <dbReference type="ARBA" id="ARBA00022989"/>
    </source>
</evidence>
<evidence type="ECO:0000256" key="4">
    <source>
        <dbReference type="ARBA" id="ARBA00022679"/>
    </source>
</evidence>
<feature type="transmembrane region" description="Helical" evidence="9">
    <location>
        <begin position="341"/>
        <end position="361"/>
    </location>
</feature>
<keyword evidence="7 9" id="KW-0472">Membrane</keyword>
<feature type="region of interest" description="Disordered" evidence="8">
    <location>
        <begin position="234"/>
        <end position="254"/>
    </location>
</feature>
<feature type="transmembrane region" description="Helical" evidence="9">
    <location>
        <begin position="527"/>
        <end position="548"/>
    </location>
</feature>
<feature type="transmembrane region" description="Helical" evidence="9">
    <location>
        <begin position="438"/>
        <end position="457"/>
    </location>
</feature>
<dbReference type="Pfam" id="PF02366">
    <property type="entry name" value="PMT"/>
    <property type="match status" value="1"/>
</dbReference>
<feature type="transmembrane region" description="Helical" evidence="9">
    <location>
        <begin position="390"/>
        <end position="408"/>
    </location>
</feature>
<feature type="transmembrane region" description="Helical" evidence="9">
    <location>
        <begin position="589"/>
        <end position="608"/>
    </location>
</feature>
<dbReference type="EC" id="2.4.-.-" evidence="11"/>
<feature type="transmembrane region" description="Helical" evidence="9">
    <location>
        <begin position="464"/>
        <end position="488"/>
    </location>
</feature>
<dbReference type="Proteomes" id="UP001595997">
    <property type="component" value="Unassembled WGS sequence"/>
</dbReference>
<keyword evidence="2" id="KW-1003">Cell membrane</keyword>
<keyword evidence="12" id="KW-1185">Reference proteome</keyword>
<accession>A0ABV9A4J1</accession>
<gene>
    <name evidence="11" type="ORF">ACFPA8_09530</name>
</gene>
<keyword evidence="4 11" id="KW-0808">Transferase</keyword>
<protein>
    <submittedName>
        <fullName evidence="11">ArnT family glycosyltransferase</fullName>
        <ecNumber evidence="11">2.4.-.-</ecNumber>
    </submittedName>
</protein>
<dbReference type="RefSeq" id="WP_386445294.1">
    <property type="nucleotide sequence ID" value="NZ_JBHSFH010000005.1"/>
</dbReference>
<dbReference type="PANTHER" id="PTHR33908">
    <property type="entry name" value="MANNOSYLTRANSFERASE YKCB-RELATED"/>
    <property type="match status" value="1"/>
</dbReference>
<reference evidence="12" key="1">
    <citation type="journal article" date="2019" name="Int. J. Syst. Evol. Microbiol.">
        <title>The Global Catalogue of Microorganisms (GCM) 10K type strain sequencing project: providing services to taxonomists for standard genome sequencing and annotation.</title>
        <authorList>
            <consortium name="The Broad Institute Genomics Platform"/>
            <consortium name="The Broad Institute Genome Sequencing Center for Infectious Disease"/>
            <person name="Wu L."/>
            <person name="Ma J."/>
        </authorList>
    </citation>
    <scope>NUCLEOTIDE SEQUENCE [LARGE SCALE GENOMIC DNA]</scope>
    <source>
        <strain evidence="12">CGMCC 4.7357</strain>
    </source>
</reference>
<keyword evidence="5 9" id="KW-0812">Transmembrane</keyword>
<dbReference type="InterPro" id="IPR003342">
    <property type="entry name" value="ArnT-like_N"/>
</dbReference>
<evidence type="ECO:0000313" key="11">
    <source>
        <dbReference type="EMBL" id="MFC4494372.1"/>
    </source>
</evidence>
<evidence type="ECO:0000256" key="9">
    <source>
        <dbReference type="SAM" id="Phobius"/>
    </source>
</evidence>
<proteinExistence type="predicted"/>
<evidence type="ECO:0000256" key="1">
    <source>
        <dbReference type="ARBA" id="ARBA00004651"/>
    </source>
</evidence>
<sequence>MNPTGTGTGSTGATFRSDFHSTETARELRRAGVHVTYLTARPRGAARRETTVHGTVVRGGGRLTVWLFVLLWLVRNRHTVDAVVGVWNGLPLFSPLVLPRRTPVALLVPAAPRRRATAGRGRARLLRGVGVLCPIAGLLRRVEARAIRLVYGRRALCVVVPPSSRDAPVPRDAASSRDAPGSPPPVPSSAVSPASSSVALRASLGRRGRLYPAQPGPANTAHLLAALTAEHQRLHAPGPPSRMPGDARTPVTLPRTPRTAVGLAALCVFALVMRMTAVDSAYDLHVDECYYVEIGRSIARGEGPAYHGGYFALHPPAFFALLAAVLQVTGSHGDLMTDVLALRPVSAVLGSVGMLAATMLLRRAVRPAVAWAVGLLLALDPFLNRFDSRAMLEAQAMAATVVGLLILARTPNGRRARTATAVGAGLAFAVAVTTKDWYSLITFLPVAALGLLSTGAVRRMRLTAAAVTVAGYGSYVAATAATGGWPAWREQKLDGLLRALGVRQITGFGSPHNTTDLRGRLLAHLDLYLVPYGLIALGACATGWLLWCRRRHPGLFAGSPARSLITAAAACSYPANAYAGVWGTTEEQMFYPTVVLSALAVGLAVHLLRCRQVRTLRGTSHGRVPSRGGSGDRDGGRSRTERRSRGRRGRIVAALPLLLTALALTLDARAWTRVHTTPDDAHRRTRVWVDGHIPRDATIAATDDTVPQAIPRAHQRDFTGPEDLVRLRPGYLVVSRELVAQGYTTITPGLYAELDRYARLVHREPGATAKALEIYEVRRSADAQARGKRR</sequence>
<dbReference type="PANTHER" id="PTHR33908:SF11">
    <property type="entry name" value="MEMBRANE PROTEIN"/>
    <property type="match status" value="1"/>
</dbReference>
<evidence type="ECO:0000256" key="8">
    <source>
        <dbReference type="SAM" id="MobiDB-lite"/>
    </source>
</evidence>
<name>A0ABV9A4J1_9ACTN</name>
<feature type="region of interest" description="Disordered" evidence="8">
    <location>
        <begin position="619"/>
        <end position="647"/>
    </location>
</feature>
<feature type="transmembrane region" description="Helical" evidence="9">
    <location>
        <begin position="310"/>
        <end position="329"/>
    </location>
</feature>
<evidence type="ECO:0000256" key="7">
    <source>
        <dbReference type="ARBA" id="ARBA00023136"/>
    </source>
</evidence>
<dbReference type="GO" id="GO:0016757">
    <property type="term" value="F:glycosyltransferase activity"/>
    <property type="evidence" value="ECO:0007669"/>
    <property type="project" value="UniProtKB-KW"/>
</dbReference>
<feature type="transmembrane region" description="Helical" evidence="9">
    <location>
        <begin position="651"/>
        <end position="671"/>
    </location>
</feature>
<evidence type="ECO:0000256" key="2">
    <source>
        <dbReference type="ARBA" id="ARBA00022475"/>
    </source>
</evidence>
<dbReference type="InterPro" id="IPR050297">
    <property type="entry name" value="LipidA_mod_glycosyltrf_83"/>
</dbReference>
<keyword evidence="3 11" id="KW-0328">Glycosyltransferase</keyword>
<feature type="region of interest" description="Disordered" evidence="8">
    <location>
        <begin position="163"/>
        <end position="194"/>
    </location>
</feature>
<comment type="subcellular location">
    <subcellularLocation>
        <location evidence="1">Cell membrane</location>
        <topology evidence="1">Multi-pass membrane protein</topology>
    </subcellularLocation>
</comment>
<evidence type="ECO:0000259" key="10">
    <source>
        <dbReference type="Pfam" id="PF02366"/>
    </source>
</evidence>
<feature type="domain" description="ArnT-like N-terminal" evidence="10">
    <location>
        <begin position="326"/>
        <end position="451"/>
    </location>
</feature>
<dbReference type="EMBL" id="JBHSFH010000005">
    <property type="protein sequence ID" value="MFC4494372.1"/>
    <property type="molecule type" value="Genomic_DNA"/>
</dbReference>